<dbReference type="RefSeq" id="WP_183593483.1">
    <property type="nucleotide sequence ID" value="NZ_JACHWR010000002.1"/>
</dbReference>
<dbReference type="CDD" id="cd04301">
    <property type="entry name" value="NAT_SF"/>
    <property type="match status" value="1"/>
</dbReference>
<organism evidence="2 3">
    <name type="scientific">Nocardioides soli</name>
    <dbReference type="NCBI Taxonomy" id="1036020"/>
    <lineage>
        <taxon>Bacteria</taxon>
        <taxon>Bacillati</taxon>
        <taxon>Actinomycetota</taxon>
        <taxon>Actinomycetes</taxon>
        <taxon>Propionibacteriales</taxon>
        <taxon>Nocardioidaceae</taxon>
        <taxon>Nocardioides</taxon>
    </lineage>
</organism>
<protein>
    <submittedName>
        <fullName evidence="2">GNAT superfamily N-acetyltransferase</fullName>
    </submittedName>
</protein>
<evidence type="ECO:0000313" key="2">
    <source>
        <dbReference type="EMBL" id="MBB3043698.1"/>
    </source>
</evidence>
<sequence>MRITWAETDAERGDVQELFSHVFTGIEDNAVPLVAYDYMYAPLIAQIRDDGDRLVAAAMTCRTQVAAGSVLASRQGLPDRLGVLPLIDKHSELDLLAVDDSHRGLGYGSALLDHLESALAARGVRAWFGNVTVNLDAVSLRMFYRRHGFTVLPDFEPLPPLLGRKWHGPNLAAPQFWFYKRPGAGPRVPVDAA</sequence>
<dbReference type="Pfam" id="PF13508">
    <property type="entry name" value="Acetyltransf_7"/>
    <property type="match status" value="1"/>
</dbReference>
<dbReference type="AlphaFoldDB" id="A0A7W4Z276"/>
<evidence type="ECO:0000259" key="1">
    <source>
        <dbReference type="PROSITE" id="PS51186"/>
    </source>
</evidence>
<reference evidence="2 3" key="1">
    <citation type="submission" date="2020-08" db="EMBL/GenBank/DDBJ databases">
        <title>Sequencing the genomes of 1000 actinobacteria strains.</title>
        <authorList>
            <person name="Klenk H.-P."/>
        </authorList>
    </citation>
    <scope>NUCLEOTIDE SEQUENCE [LARGE SCALE GENOMIC DNA]</scope>
    <source>
        <strain evidence="2 3">DSM 105498</strain>
    </source>
</reference>
<dbReference type="GO" id="GO:0016747">
    <property type="term" value="F:acyltransferase activity, transferring groups other than amino-acyl groups"/>
    <property type="evidence" value="ECO:0007669"/>
    <property type="project" value="InterPro"/>
</dbReference>
<gene>
    <name evidence="2" type="ORF">FHU40_003516</name>
</gene>
<dbReference type="Proteomes" id="UP000589626">
    <property type="component" value="Unassembled WGS sequence"/>
</dbReference>
<dbReference type="EMBL" id="JACHWR010000002">
    <property type="protein sequence ID" value="MBB3043698.1"/>
    <property type="molecule type" value="Genomic_DNA"/>
</dbReference>
<keyword evidence="2" id="KW-0808">Transferase</keyword>
<dbReference type="InterPro" id="IPR000182">
    <property type="entry name" value="GNAT_dom"/>
</dbReference>
<comment type="caution">
    <text evidence="2">The sequence shown here is derived from an EMBL/GenBank/DDBJ whole genome shotgun (WGS) entry which is preliminary data.</text>
</comment>
<dbReference type="Gene3D" id="3.40.630.30">
    <property type="match status" value="1"/>
</dbReference>
<evidence type="ECO:0000313" key="3">
    <source>
        <dbReference type="Proteomes" id="UP000589626"/>
    </source>
</evidence>
<dbReference type="SUPFAM" id="SSF55729">
    <property type="entry name" value="Acyl-CoA N-acyltransferases (Nat)"/>
    <property type="match status" value="1"/>
</dbReference>
<feature type="domain" description="N-acetyltransferase" evidence="1">
    <location>
        <begin position="31"/>
        <end position="168"/>
    </location>
</feature>
<name>A0A7W4Z276_9ACTN</name>
<keyword evidence="3" id="KW-1185">Reference proteome</keyword>
<proteinExistence type="predicted"/>
<dbReference type="PROSITE" id="PS51186">
    <property type="entry name" value="GNAT"/>
    <property type="match status" value="1"/>
</dbReference>
<accession>A0A7W4Z276</accession>
<dbReference type="InterPro" id="IPR016181">
    <property type="entry name" value="Acyl_CoA_acyltransferase"/>
</dbReference>